<dbReference type="Proteomes" id="UP000078390">
    <property type="component" value="Unassembled WGS sequence"/>
</dbReference>
<evidence type="ECO:0000256" key="2">
    <source>
        <dbReference type="HAMAP-Rule" id="MF_00634"/>
    </source>
</evidence>
<dbReference type="RefSeq" id="WP_068671692.1">
    <property type="nucleotide sequence ID" value="NZ_LWLG01000019.1"/>
</dbReference>
<evidence type="ECO:0000313" key="3">
    <source>
        <dbReference type="EMBL" id="OAQ19954.1"/>
    </source>
</evidence>
<dbReference type="Pfam" id="PF02594">
    <property type="entry name" value="DUF167"/>
    <property type="match status" value="1"/>
</dbReference>
<protein>
    <recommendedName>
        <fullName evidence="2">UPF0235 protein TDIS_1953</fullName>
    </recommendedName>
</protein>
<keyword evidence="4" id="KW-1185">Reference proteome</keyword>
<evidence type="ECO:0000313" key="4">
    <source>
        <dbReference type="Proteomes" id="UP000078390"/>
    </source>
</evidence>
<dbReference type="PANTHER" id="PTHR13420:SF7">
    <property type="entry name" value="UPF0235 PROTEIN C15ORF40"/>
    <property type="match status" value="1"/>
</dbReference>
<dbReference type="AlphaFoldDB" id="A0A179D1K9"/>
<dbReference type="Gene3D" id="3.30.1200.10">
    <property type="entry name" value="YggU-like"/>
    <property type="match status" value="1"/>
</dbReference>
<dbReference type="EMBL" id="LWLG01000019">
    <property type="protein sequence ID" value="OAQ19954.1"/>
    <property type="molecule type" value="Genomic_DNA"/>
</dbReference>
<dbReference type="SUPFAM" id="SSF69786">
    <property type="entry name" value="YggU-like"/>
    <property type="match status" value="1"/>
</dbReference>
<dbReference type="NCBIfam" id="TIGR00251">
    <property type="entry name" value="DUF167 family protein"/>
    <property type="match status" value="1"/>
</dbReference>
<dbReference type="PANTHER" id="PTHR13420">
    <property type="entry name" value="UPF0235 PROTEIN C15ORF40"/>
    <property type="match status" value="1"/>
</dbReference>
<accession>A0A179D1K9</accession>
<dbReference type="InterPro" id="IPR036591">
    <property type="entry name" value="YggU-like_sf"/>
</dbReference>
<organism evidence="3 4">
    <name type="scientific">Thermosulfurimonas dismutans</name>
    <dbReference type="NCBI Taxonomy" id="999894"/>
    <lineage>
        <taxon>Bacteria</taxon>
        <taxon>Pseudomonadati</taxon>
        <taxon>Thermodesulfobacteriota</taxon>
        <taxon>Thermodesulfobacteria</taxon>
        <taxon>Thermodesulfobacteriales</taxon>
        <taxon>Thermodesulfobacteriaceae</taxon>
        <taxon>Thermosulfurimonas</taxon>
    </lineage>
</organism>
<dbReference type="InterPro" id="IPR003746">
    <property type="entry name" value="DUF167"/>
</dbReference>
<proteinExistence type="inferred from homology"/>
<comment type="caution">
    <text evidence="3">The sequence shown here is derived from an EMBL/GenBank/DDBJ whole genome shotgun (WGS) entry which is preliminary data.</text>
</comment>
<dbReference type="STRING" id="999894.TDIS_1953"/>
<dbReference type="HAMAP" id="MF_00634">
    <property type="entry name" value="UPF0235"/>
    <property type="match status" value="1"/>
</dbReference>
<comment type="similarity">
    <text evidence="1 2">Belongs to the UPF0235 family.</text>
</comment>
<reference evidence="3 4" key="1">
    <citation type="submission" date="2016-04" db="EMBL/GenBank/DDBJ databases">
        <title>Genome analysis of Thermosulfurimonas dismutans, the first thermophilic sulfur-disproportionating bacterium of the phylum Thermodesulfobacteria.</title>
        <authorList>
            <person name="Mardanov A.V."/>
            <person name="Beletsky A.V."/>
            <person name="Kadnikov V.V."/>
            <person name="Slobodkin A.I."/>
            <person name="Ravin N.V."/>
        </authorList>
    </citation>
    <scope>NUCLEOTIDE SEQUENCE [LARGE SCALE GENOMIC DNA]</scope>
    <source>
        <strain evidence="3 4">S95</strain>
    </source>
</reference>
<dbReference type="SMART" id="SM01152">
    <property type="entry name" value="DUF167"/>
    <property type="match status" value="1"/>
</dbReference>
<sequence length="86" mass="9277">MLLKVHLQPGAKKTELAGFHGASLKIKVAAPPVEGKANRALIEFLSKKLGVRKKEIEMLAGEKARDKIILVHGQSPEEVKKALGVS</sequence>
<name>A0A179D1K9_9BACT</name>
<gene>
    <name evidence="3" type="ORF">TDIS_1953</name>
</gene>
<dbReference type="GO" id="GO:0005737">
    <property type="term" value="C:cytoplasm"/>
    <property type="evidence" value="ECO:0007669"/>
    <property type="project" value="TreeGrafter"/>
</dbReference>
<evidence type="ECO:0000256" key="1">
    <source>
        <dbReference type="ARBA" id="ARBA00010364"/>
    </source>
</evidence>